<protein>
    <submittedName>
        <fullName evidence="2">Uncharacterized protein</fullName>
    </submittedName>
</protein>
<feature type="compositionally biased region" description="Gly residues" evidence="1">
    <location>
        <begin position="297"/>
        <end position="312"/>
    </location>
</feature>
<evidence type="ECO:0000313" key="2">
    <source>
        <dbReference type="EMBL" id="ETK08013.1"/>
    </source>
</evidence>
<name>W2CLV0_9BACT</name>
<evidence type="ECO:0000313" key="3">
    <source>
        <dbReference type="Proteomes" id="UP000034982"/>
    </source>
</evidence>
<accession>W2CLV0</accession>
<feature type="region of interest" description="Disordered" evidence="1">
    <location>
        <begin position="227"/>
        <end position="324"/>
    </location>
</feature>
<dbReference type="InterPro" id="IPR046228">
    <property type="entry name" value="DUF6261"/>
</dbReference>
<feature type="compositionally biased region" description="Polar residues" evidence="1">
    <location>
        <begin position="227"/>
        <end position="239"/>
    </location>
</feature>
<organism evidence="2 3">
    <name type="scientific">Tannerella sp. oral taxon BU063 isolate Cell 1/3</name>
    <dbReference type="NCBI Taxonomy" id="1411022"/>
    <lineage>
        <taxon>Bacteria</taxon>
        <taxon>Pseudomonadati</taxon>
        <taxon>Bacteroidota</taxon>
        <taxon>Bacteroidia</taxon>
        <taxon>Bacteroidales</taxon>
        <taxon>Tannerellaceae</taxon>
        <taxon>Tannerella</taxon>
    </lineage>
</organism>
<dbReference type="PATRIC" id="fig|1411022.3.peg.829"/>
<feature type="compositionally biased region" description="Basic and acidic residues" evidence="1">
    <location>
        <begin position="240"/>
        <end position="296"/>
    </location>
</feature>
<reference evidence="2 3" key="1">
    <citation type="submission" date="2013-11" db="EMBL/GenBank/DDBJ databases">
        <title>Single cell genomics of uncultured Tannerella BU063 (oral taxon 286).</title>
        <authorList>
            <person name="Beall C.J."/>
            <person name="Campbell A.G."/>
            <person name="Griffen A.L."/>
            <person name="Podar M."/>
            <person name="Leys E.J."/>
        </authorList>
    </citation>
    <scope>NUCLEOTIDE SEQUENCE [LARGE SCALE GENOMIC DNA]</scope>
    <source>
        <strain evidence="2">Cell 1/3</strain>
    </source>
</reference>
<dbReference type="AlphaFoldDB" id="W2CLV0"/>
<sequence length="324" mass="34886">MKISTINIARLRVQEDFGFQELVKNETDQLPLLESASGYTAGLKTDVENHGKAFGEFDTALKAASSVPSAAEVSNLDRQRDDSCTKLYTFVRGISGHPDKEKAKVGAEAVAVFKKYGGGSIVDQPQNQESGTLRNLIQDFRAMDVSKLTQTGIKDFVDDLEQKQTAYLAAVKKRAKEERSELTGVIKQKRKACDEAYLKLIETVNALVVVNGDVPYRGFVESVTSHINHQKSTLANRQTNADKKPKDPKQPKQPKQPKEPKPQKPGKDDGKPDIHLPEKEEPKKPGGDSGAGKKPDGGSGAGGGSGTGGAGDSGNPDIHLPKEG</sequence>
<gene>
    <name evidence="2" type="ORF">T230_07975</name>
</gene>
<comment type="caution">
    <text evidence="2">The sequence shown here is derived from an EMBL/GenBank/DDBJ whole genome shotgun (WGS) entry which is preliminary data.</text>
</comment>
<dbReference type="EMBL" id="AYYE01000982">
    <property type="protein sequence ID" value="ETK08013.1"/>
    <property type="molecule type" value="Genomic_DNA"/>
</dbReference>
<evidence type="ECO:0000256" key="1">
    <source>
        <dbReference type="SAM" id="MobiDB-lite"/>
    </source>
</evidence>
<dbReference type="Pfam" id="PF19775">
    <property type="entry name" value="DUF6261"/>
    <property type="match status" value="1"/>
</dbReference>
<dbReference type="Proteomes" id="UP000034982">
    <property type="component" value="Unassembled WGS sequence"/>
</dbReference>
<proteinExistence type="predicted"/>